<sequence>MSSVSRLPEVSEGSARKPVSKVRKVKKYCENCEARRQGNGYKVHHCMDCQYFGPETGPSNTVGKKRKLSPSKAAKIFCEECTKRKNEKGDEGRTRKNAKHKCEACRRLRAEATRGEDEEVSGDDSDVTESQEPVLKRRRPESVAASSSGTPASETAAGSAASPDHGLIYQDRDDHGAAPKSPWFYGTEPGVRLPELSSPIDKSPTRLGPEYKPWVTEDHGWSSPPGYSEDLLEPSGSDSTWSLRSSQYDAWYPDPFEDEEGWILGPEEDEAS</sequence>
<feature type="compositionally biased region" description="Polar residues" evidence="1">
    <location>
        <begin position="144"/>
        <end position="153"/>
    </location>
</feature>
<protein>
    <recommendedName>
        <fullName evidence="4">Stc1 domain-containing protein</fullName>
    </recommendedName>
</protein>
<feature type="region of interest" description="Disordered" evidence="1">
    <location>
        <begin position="1"/>
        <end position="20"/>
    </location>
</feature>
<dbReference type="InParanoid" id="A0A423WSD5"/>
<reference evidence="2 3" key="1">
    <citation type="submission" date="2015-09" db="EMBL/GenBank/DDBJ databases">
        <title>Host preference determinants of Valsa canker pathogens revealed by comparative genomics.</title>
        <authorList>
            <person name="Yin Z."/>
            <person name="Huang L."/>
        </authorList>
    </citation>
    <scope>NUCLEOTIDE SEQUENCE [LARGE SCALE GENOMIC DNA]</scope>
    <source>
        <strain evidence="2 3">SXYLt</strain>
    </source>
</reference>
<comment type="caution">
    <text evidence="2">The sequence shown here is derived from an EMBL/GenBank/DDBJ whole genome shotgun (WGS) entry which is preliminary data.</text>
</comment>
<accession>A0A423WSD5</accession>
<dbReference type="EMBL" id="LKEB01000043">
    <property type="protein sequence ID" value="ROW06261.1"/>
    <property type="molecule type" value="Genomic_DNA"/>
</dbReference>
<proteinExistence type="predicted"/>
<dbReference type="AlphaFoldDB" id="A0A423WSD5"/>
<dbReference type="OrthoDB" id="5245386at2759"/>
<name>A0A423WSD5_9PEZI</name>
<feature type="region of interest" description="Disordered" evidence="1">
    <location>
        <begin position="109"/>
        <end position="240"/>
    </location>
</feature>
<dbReference type="Proteomes" id="UP000285146">
    <property type="component" value="Unassembled WGS sequence"/>
</dbReference>
<evidence type="ECO:0008006" key="4">
    <source>
        <dbReference type="Google" id="ProtNLM"/>
    </source>
</evidence>
<keyword evidence="3" id="KW-1185">Reference proteome</keyword>
<organism evidence="2 3">
    <name type="scientific">Cytospora leucostoma</name>
    <dbReference type="NCBI Taxonomy" id="1230097"/>
    <lineage>
        <taxon>Eukaryota</taxon>
        <taxon>Fungi</taxon>
        <taxon>Dikarya</taxon>
        <taxon>Ascomycota</taxon>
        <taxon>Pezizomycotina</taxon>
        <taxon>Sordariomycetes</taxon>
        <taxon>Sordariomycetidae</taxon>
        <taxon>Diaporthales</taxon>
        <taxon>Cytosporaceae</taxon>
        <taxon>Cytospora</taxon>
    </lineage>
</organism>
<evidence type="ECO:0000313" key="2">
    <source>
        <dbReference type="EMBL" id="ROW06261.1"/>
    </source>
</evidence>
<gene>
    <name evidence="2" type="ORF">VPNG_08092</name>
</gene>
<feature type="region of interest" description="Disordered" evidence="1">
    <location>
        <begin position="85"/>
        <end position="104"/>
    </location>
</feature>
<evidence type="ECO:0000256" key="1">
    <source>
        <dbReference type="SAM" id="MobiDB-lite"/>
    </source>
</evidence>
<evidence type="ECO:0000313" key="3">
    <source>
        <dbReference type="Proteomes" id="UP000285146"/>
    </source>
</evidence>
<feature type="compositionally biased region" description="Acidic residues" evidence="1">
    <location>
        <begin position="116"/>
        <end position="129"/>
    </location>
</feature>